<name>A0A8I1JIY0_PSEPU</name>
<dbReference type="Proteomes" id="UP000637061">
    <property type="component" value="Unassembled WGS sequence"/>
</dbReference>
<dbReference type="AlphaFoldDB" id="A0A8I1JIY0"/>
<comment type="caution">
    <text evidence="1">The sequence shown here is derived from an EMBL/GenBank/DDBJ whole genome shotgun (WGS) entry which is preliminary data.</text>
</comment>
<evidence type="ECO:0000313" key="2">
    <source>
        <dbReference type="Proteomes" id="UP000637061"/>
    </source>
</evidence>
<accession>A0A8I1JIY0</accession>
<evidence type="ECO:0000313" key="1">
    <source>
        <dbReference type="EMBL" id="MBI6883029.1"/>
    </source>
</evidence>
<protein>
    <submittedName>
        <fullName evidence="1">Uncharacterized protein</fullName>
    </submittedName>
</protein>
<dbReference type="EMBL" id="JAEHTE010000002">
    <property type="protein sequence ID" value="MBI6883029.1"/>
    <property type="molecule type" value="Genomic_DNA"/>
</dbReference>
<gene>
    <name evidence="1" type="ORF">JEU22_03805</name>
</gene>
<reference evidence="1" key="1">
    <citation type="submission" date="2020-12" db="EMBL/GenBank/DDBJ databases">
        <title>Enhanced detection system for hospital associated transmission using whole genome sequencing surveillance.</title>
        <authorList>
            <person name="Harrison L.H."/>
            <person name="Van Tyne D."/>
            <person name="Marsh J.W."/>
            <person name="Griffith M.P."/>
            <person name="Snyder D.J."/>
            <person name="Cooper V.S."/>
            <person name="Mustapha M."/>
        </authorList>
    </citation>
    <scope>NUCLEOTIDE SEQUENCE</scope>
    <source>
        <strain evidence="1">PSB00042</strain>
    </source>
</reference>
<proteinExistence type="predicted"/>
<organism evidence="1 2">
    <name type="scientific">Pseudomonas putida</name>
    <name type="common">Arthrobacter siderocapsulatus</name>
    <dbReference type="NCBI Taxonomy" id="303"/>
    <lineage>
        <taxon>Bacteria</taxon>
        <taxon>Pseudomonadati</taxon>
        <taxon>Pseudomonadota</taxon>
        <taxon>Gammaproteobacteria</taxon>
        <taxon>Pseudomonadales</taxon>
        <taxon>Pseudomonadaceae</taxon>
        <taxon>Pseudomonas</taxon>
    </lineage>
</organism>
<sequence>MGNVIVMAVRHRNLDVVESLDFATISGSPIHQSDRFPKQFSGAADWSCPRDRHFHRSTQNVLFSQYYHSSSSVVLYLDDEIMVSPGKISSAIRRDLPSGQFEFESIAPALNKELGHAGYALRSDRGNASRETAEPGDAVSIFLLFTDNLTTVEKNPHVMKDVADYCRTGKADERTFGDYGSGITPVGTVDGLSAAIITVFQYQPATHLIPRFVSQISNDELLSVTALHDQDSWREAGKLTDFLITRELCAAFGYKVKPKNKSMVD</sequence>
<dbReference type="RefSeq" id="WP_198746645.1">
    <property type="nucleotide sequence ID" value="NZ_JAEHTE010000002.1"/>
</dbReference>